<dbReference type="InterPro" id="IPR002104">
    <property type="entry name" value="Integrase_catalytic"/>
</dbReference>
<dbReference type="Proteomes" id="UP001500902">
    <property type="component" value="Unassembled WGS sequence"/>
</dbReference>
<keyword evidence="1" id="KW-0233">DNA recombination</keyword>
<evidence type="ECO:0000256" key="1">
    <source>
        <dbReference type="ARBA" id="ARBA00023172"/>
    </source>
</evidence>
<dbReference type="RefSeq" id="WP_344893887.1">
    <property type="nucleotide sequence ID" value="NZ_BAAAZP010000212.1"/>
</dbReference>
<dbReference type="Pfam" id="PF00589">
    <property type="entry name" value="Phage_integrase"/>
    <property type="match status" value="1"/>
</dbReference>
<reference evidence="4" key="1">
    <citation type="journal article" date="2019" name="Int. J. Syst. Evol. Microbiol.">
        <title>The Global Catalogue of Microorganisms (GCM) 10K type strain sequencing project: providing services to taxonomists for standard genome sequencing and annotation.</title>
        <authorList>
            <consortium name="The Broad Institute Genomics Platform"/>
            <consortium name="The Broad Institute Genome Sequencing Center for Infectious Disease"/>
            <person name="Wu L."/>
            <person name="Ma J."/>
        </authorList>
    </citation>
    <scope>NUCLEOTIDE SEQUENCE [LARGE SCALE GENOMIC DNA]</scope>
    <source>
        <strain evidence="4">JCM 16904</strain>
    </source>
</reference>
<dbReference type="Gene3D" id="1.10.443.10">
    <property type="entry name" value="Intergrase catalytic core"/>
    <property type="match status" value="1"/>
</dbReference>
<dbReference type="InterPro" id="IPR013762">
    <property type="entry name" value="Integrase-like_cat_sf"/>
</dbReference>
<dbReference type="InterPro" id="IPR011010">
    <property type="entry name" value="DNA_brk_join_enz"/>
</dbReference>
<accession>A0ABP7E2M9</accession>
<evidence type="ECO:0000259" key="2">
    <source>
        <dbReference type="PROSITE" id="PS51898"/>
    </source>
</evidence>
<evidence type="ECO:0000313" key="3">
    <source>
        <dbReference type="EMBL" id="GAA3711359.1"/>
    </source>
</evidence>
<proteinExistence type="predicted"/>
<dbReference type="CDD" id="cd00397">
    <property type="entry name" value="DNA_BRE_C"/>
    <property type="match status" value="1"/>
</dbReference>
<dbReference type="SUPFAM" id="SSF56349">
    <property type="entry name" value="DNA breaking-rejoining enzymes"/>
    <property type="match status" value="1"/>
</dbReference>
<keyword evidence="4" id="KW-1185">Reference proteome</keyword>
<dbReference type="PROSITE" id="PS51898">
    <property type="entry name" value="TYR_RECOMBINASE"/>
    <property type="match status" value="1"/>
</dbReference>
<gene>
    <name evidence="3" type="ORF">GCM10022224_091120</name>
</gene>
<evidence type="ECO:0000313" key="4">
    <source>
        <dbReference type="Proteomes" id="UP001500902"/>
    </source>
</evidence>
<organism evidence="3 4">
    <name type="scientific">Nonomuraea antimicrobica</name>
    <dbReference type="NCBI Taxonomy" id="561173"/>
    <lineage>
        <taxon>Bacteria</taxon>
        <taxon>Bacillati</taxon>
        <taxon>Actinomycetota</taxon>
        <taxon>Actinomycetes</taxon>
        <taxon>Streptosporangiales</taxon>
        <taxon>Streptosporangiaceae</taxon>
        <taxon>Nonomuraea</taxon>
    </lineage>
</organism>
<sequence>MPFLFQRRYGPEHRAMSRNYVHTCLEQSLAASGLTDATGQPLSFKPHDFRRLFLTDAIRSGLPPHIAAKIAGHKVLDTTMGYAAIYPEDVVAHHRAFIARRRSLRPCEEYREIMPEEWQDFLGHFELRKVALGICTRDYGTPCVHEHACIRCPQLRPDPAEMPRLQGIRANLQDRLAEAKEHGWLGEVVAIEASLTAADQKLAGMRQLASRHTTIHLGMPDFRRDVGRASRPS</sequence>
<comment type="caution">
    <text evidence="3">The sequence shown here is derived from an EMBL/GenBank/DDBJ whole genome shotgun (WGS) entry which is preliminary data.</text>
</comment>
<name>A0ABP7E2M9_9ACTN</name>
<protein>
    <recommendedName>
        <fullName evidence="2">Tyr recombinase domain-containing protein</fullName>
    </recommendedName>
</protein>
<dbReference type="EMBL" id="BAAAZP010000212">
    <property type="protein sequence ID" value="GAA3711359.1"/>
    <property type="molecule type" value="Genomic_DNA"/>
</dbReference>
<feature type="domain" description="Tyr recombinase" evidence="2">
    <location>
        <begin position="1"/>
        <end position="95"/>
    </location>
</feature>